<feature type="region of interest" description="Disordered" evidence="1">
    <location>
        <begin position="69"/>
        <end position="152"/>
    </location>
</feature>
<comment type="caution">
    <text evidence="2">The sequence shown here is derived from an EMBL/GenBank/DDBJ whole genome shotgun (WGS) entry which is preliminary data.</text>
</comment>
<dbReference type="EMBL" id="JBFOLJ010000008">
    <property type="protein sequence ID" value="KAL2514938.1"/>
    <property type="molecule type" value="Genomic_DNA"/>
</dbReference>
<reference evidence="3" key="1">
    <citation type="submission" date="2024-07" db="EMBL/GenBank/DDBJ databases">
        <title>Two chromosome-level genome assemblies of Korean endemic species Abeliophyllum distichum and Forsythia ovata (Oleaceae).</title>
        <authorList>
            <person name="Jang H."/>
        </authorList>
    </citation>
    <scope>NUCLEOTIDE SEQUENCE [LARGE SCALE GENOMIC DNA]</scope>
</reference>
<organism evidence="2 3">
    <name type="scientific">Forsythia ovata</name>
    <dbReference type="NCBI Taxonomy" id="205694"/>
    <lineage>
        <taxon>Eukaryota</taxon>
        <taxon>Viridiplantae</taxon>
        <taxon>Streptophyta</taxon>
        <taxon>Embryophyta</taxon>
        <taxon>Tracheophyta</taxon>
        <taxon>Spermatophyta</taxon>
        <taxon>Magnoliopsida</taxon>
        <taxon>eudicotyledons</taxon>
        <taxon>Gunneridae</taxon>
        <taxon>Pentapetalae</taxon>
        <taxon>asterids</taxon>
        <taxon>lamiids</taxon>
        <taxon>Lamiales</taxon>
        <taxon>Oleaceae</taxon>
        <taxon>Forsythieae</taxon>
        <taxon>Forsythia</taxon>
    </lineage>
</organism>
<evidence type="ECO:0000313" key="2">
    <source>
        <dbReference type="EMBL" id="KAL2514938.1"/>
    </source>
</evidence>
<gene>
    <name evidence="2" type="ORF">Fot_28909</name>
</gene>
<keyword evidence="3" id="KW-1185">Reference proteome</keyword>
<feature type="compositionally biased region" description="Acidic residues" evidence="1">
    <location>
        <begin position="122"/>
        <end position="144"/>
    </location>
</feature>
<proteinExistence type="predicted"/>
<feature type="compositionally biased region" description="Basic and acidic residues" evidence="1">
    <location>
        <begin position="106"/>
        <end position="115"/>
    </location>
</feature>
<sequence length="152" mass="16565">MKKSDAVIEALPSITSASSPMTLPLITPFLVDVQATLFQSPLATSEVHSFAATSTPSYNPPIPKTILHILCTEATDKDESDEGTGSDNETKSQLDSESEEPSGESQHTEHIEEQQKSGSDFAIEDEEENESSDDEDNIFSDEQDALVRFTRA</sequence>
<name>A0ABD1TQR2_9LAMI</name>
<accession>A0ABD1TQR2</accession>
<dbReference type="Proteomes" id="UP001604277">
    <property type="component" value="Unassembled WGS sequence"/>
</dbReference>
<dbReference type="AlphaFoldDB" id="A0ABD1TQR2"/>
<protein>
    <submittedName>
        <fullName evidence="2">Uncharacterized protein</fullName>
    </submittedName>
</protein>
<evidence type="ECO:0000313" key="3">
    <source>
        <dbReference type="Proteomes" id="UP001604277"/>
    </source>
</evidence>
<evidence type="ECO:0000256" key="1">
    <source>
        <dbReference type="SAM" id="MobiDB-lite"/>
    </source>
</evidence>